<accession>A0ABD3WEB2</accession>
<name>A0ABD3WEB2_SINWO</name>
<evidence type="ECO:0000313" key="1">
    <source>
        <dbReference type="EMBL" id="KAL3870880.1"/>
    </source>
</evidence>
<protein>
    <submittedName>
        <fullName evidence="1">Uncharacterized protein</fullName>
    </submittedName>
</protein>
<dbReference type="EMBL" id="JBJQND010000007">
    <property type="protein sequence ID" value="KAL3870880.1"/>
    <property type="molecule type" value="Genomic_DNA"/>
</dbReference>
<comment type="caution">
    <text evidence="1">The sequence shown here is derived from an EMBL/GenBank/DDBJ whole genome shotgun (WGS) entry which is preliminary data.</text>
</comment>
<gene>
    <name evidence="1" type="ORF">ACJMK2_038912</name>
</gene>
<proteinExistence type="predicted"/>
<reference evidence="1 2" key="1">
    <citation type="submission" date="2024-11" db="EMBL/GenBank/DDBJ databases">
        <title>Chromosome-level genome assembly of the freshwater bivalve Anodonta woodiana.</title>
        <authorList>
            <person name="Chen X."/>
        </authorList>
    </citation>
    <scope>NUCLEOTIDE SEQUENCE [LARGE SCALE GENOMIC DNA]</scope>
    <source>
        <strain evidence="1">MN2024</strain>
        <tissue evidence="1">Gills</tissue>
    </source>
</reference>
<dbReference type="AlphaFoldDB" id="A0ABD3WEB2"/>
<sequence length="76" mass="9114">MDKDRLALIQVYFDLGLKHKEIVCILEERHGYNLSIRQLIRILHVHGFYMYENPTNKMTVAELYKLMSLIIITFRC</sequence>
<organism evidence="1 2">
    <name type="scientific">Sinanodonta woodiana</name>
    <name type="common">Chinese pond mussel</name>
    <name type="synonym">Anodonta woodiana</name>
    <dbReference type="NCBI Taxonomy" id="1069815"/>
    <lineage>
        <taxon>Eukaryota</taxon>
        <taxon>Metazoa</taxon>
        <taxon>Spiralia</taxon>
        <taxon>Lophotrochozoa</taxon>
        <taxon>Mollusca</taxon>
        <taxon>Bivalvia</taxon>
        <taxon>Autobranchia</taxon>
        <taxon>Heteroconchia</taxon>
        <taxon>Palaeoheterodonta</taxon>
        <taxon>Unionida</taxon>
        <taxon>Unionoidea</taxon>
        <taxon>Unionidae</taxon>
        <taxon>Unioninae</taxon>
        <taxon>Sinanodonta</taxon>
    </lineage>
</organism>
<evidence type="ECO:0000313" key="2">
    <source>
        <dbReference type="Proteomes" id="UP001634394"/>
    </source>
</evidence>
<dbReference type="Proteomes" id="UP001634394">
    <property type="component" value="Unassembled WGS sequence"/>
</dbReference>
<keyword evidence="2" id="KW-1185">Reference proteome</keyword>